<feature type="transmembrane region" description="Helical" evidence="1">
    <location>
        <begin position="44"/>
        <end position="65"/>
    </location>
</feature>
<dbReference type="Proteomes" id="UP000229901">
    <property type="component" value="Unassembled WGS sequence"/>
</dbReference>
<gene>
    <name evidence="2" type="ORF">COT97_00825</name>
</gene>
<name>A0A2H0V635_9BACT</name>
<organism evidence="2 3">
    <name type="scientific">Candidatus Falkowbacteria bacterium CG10_big_fil_rev_8_21_14_0_10_39_11</name>
    <dbReference type="NCBI Taxonomy" id="1974565"/>
    <lineage>
        <taxon>Bacteria</taxon>
        <taxon>Candidatus Falkowiibacteriota</taxon>
    </lineage>
</organism>
<keyword evidence="1" id="KW-1133">Transmembrane helix</keyword>
<dbReference type="EMBL" id="PFAP01000003">
    <property type="protein sequence ID" value="PIR94566.1"/>
    <property type="molecule type" value="Genomic_DNA"/>
</dbReference>
<accession>A0A2H0V635</accession>
<feature type="transmembrane region" description="Helical" evidence="1">
    <location>
        <begin position="21"/>
        <end position="38"/>
    </location>
</feature>
<keyword evidence="1" id="KW-0472">Membrane</keyword>
<reference evidence="3" key="1">
    <citation type="submission" date="2017-09" db="EMBL/GenBank/DDBJ databases">
        <title>Depth-based differentiation of microbial function through sediment-hosted aquifers and enrichment of novel symbionts in the deep terrestrial subsurface.</title>
        <authorList>
            <person name="Probst A.J."/>
            <person name="Ladd B."/>
            <person name="Jarett J.K."/>
            <person name="Geller-Mcgrath D.E."/>
            <person name="Sieber C.M.K."/>
            <person name="Emerson J.B."/>
            <person name="Anantharaman K."/>
            <person name="Thomas B.C."/>
            <person name="Malmstrom R."/>
            <person name="Stieglmeier M."/>
            <person name="Klingl A."/>
            <person name="Woyke T."/>
            <person name="Ryan C.M."/>
            <person name="Banfield J.F."/>
        </authorList>
    </citation>
    <scope>NUCLEOTIDE SEQUENCE [LARGE SCALE GENOMIC DNA]</scope>
</reference>
<proteinExistence type="predicted"/>
<dbReference type="InterPro" id="IPR024414">
    <property type="entry name" value="Uncharacterised_PrgI"/>
</dbReference>
<evidence type="ECO:0000313" key="3">
    <source>
        <dbReference type="Proteomes" id="UP000229901"/>
    </source>
</evidence>
<evidence type="ECO:0000256" key="1">
    <source>
        <dbReference type="SAM" id="Phobius"/>
    </source>
</evidence>
<evidence type="ECO:0008006" key="4">
    <source>
        <dbReference type="Google" id="ProtNLM"/>
    </source>
</evidence>
<protein>
    <recommendedName>
        <fullName evidence="4">PrgI family protein</fullName>
    </recommendedName>
</protein>
<sequence>MPNQFIVPQFIDVEDKILGPITIRQFGIMVVALVIGAIEFRLVSFVAFIPLAIITVGIAAIFAFAKVNGRPIHFFFLSFLQTLRRPNQRVWNKAAYVVGVQEVKADHEIIHEEEAHKEAVSESRLHDLSLLINTGGVYQTDEDFFADQVVEGQIQSKKTLNQKNNNTK</sequence>
<comment type="caution">
    <text evidence="2">The sequence shown here is derived from an EMBL/GenBank/DDBJ whole genome shotgun (WGS) entry which is preliminary data.</text>
</comment>
<evidence type="ECO:0000313" key="2">
    <source>
        <dbReference type="EMBL" id="PIR94566.1"/>
    </source>
</evidence>
<dbReference type="AlphaFoldDB" id="A0A2H0V635"/>
<keyword evidence="1" id="KW-0812">Transmembrane</keyword>
<dbReference type="Pfam" id="PF12666">
    <property type="entry name" value="PrgI"/>
    <property type="match status" value="1"/>
</dbReference>